<gene>
    <name evidence="2" type="ORF">B0I00_1279</name>
</gene>
<dbReference type="InterPro" id="IPR017850">
    <property type="entry name" value="Alkaline_phosphatase_core_sf"/>
</dbReference>
<name>A0A2N0HJD5_9SPHN</name>
<evidence type="ECO:0000256" key="1">
    <source>
        <dbReference type="SAM" id="SignalP"/>
    </source>
</evidence>
<feature type="chain" id="PRO_5014631595" evidence="1">
    <location>
        <begin position="19"/>
        <end position="446"/>
    </location>
</feature>
<dbReference type="OrthoDB" id="9771966at2"/>
<comment type="caution">
    <text evidence="2">The sequence shown here is derived from an EMBL/GenBank/DDBJ whole genome shotgun (WGS) entry which is preliminary data.</text>
</comment>
<sequence>MKAALIAALLGTAISATAAQAEPVLLISIDGLRPGDVIEAEQRGLKIPNLRAFLAEGAYATGVRGVVPTVTYPSHTTLLTGTSPARHGVVNNTTFDPRQMNQGGWYWYASDIKAPTLWERAAAGGHSVANVHWPVSVGAAGVTWNLPQIWRTGHADDAKLLSALATPGLVAELERAAGEAYAPGINEEIEGDENRGRFAERLIAMRKPDFATVYLTALDHQQHLDGPDTPTAKAVLERIDAIVGKLVTAELKARPDAVIAVVSDHGFEPISTETSLFRAFIDAGLIRLDEKSGKVLEWDAMPWPSGGSAAVVLARPDDAALAAKVADLLNRLKADPANGIATIAGKPAIAALGGNPSASFYVDFAPGASAAGFAGKAAPLVGPSHYKGTHGYFPAAPHLRSTFLIKGKGIPRGRSIGEIDMRAIAPTLARILKVRLDTAEVRPIDF</sequence>
<dbReference type="AlphaFoldDB" id="A0A2N0HJD5"/>
<dbReference type="EMBL" id="PHUF01000003">
    <property type="protein sequence ID" value="PKB19052.1"/>
    <property type="molecule type" value="Genomic_DNA"/>
</dbReference>
<evidence type="ECO:0000313" key="2">
    <source>
        <dbReference type="EMBL" id="PKB19052.1"/>
    </source>
</evidence>
<keyword evidence="1" id="KW-0732">Signal</keyword>
<dbReference type="PANTHER" id="PTHR10151">
    <property type="entry name" value="ECTONUCLEOTIDE PYROPHOSPHATASE/PHOSPHODIESTERASE"/>
    <property type="match status" value="1"/>
</dbReference>
<dbReference type="Gene3D" id="3.40.720.10">
    <property type="entry name" value="Alkaline Phosphatase, subunit A"/>
    <property type="match status" value="1"/>
</dbReference>
<proteinExistence type="predicted"/>
<keyword evidence="3" id="KW-1185">Reference proteome</keyword>
<feature type="signal peptide" evidence="1">
    <location>
        <begin position="1"/>
        <end position="18"/>
    </location>
</feature>
<dbReference type="Pfam" id="PF01663">
    <property type="entry name" value="Phosphodiest"/>
    <property type="match status" value="1"/>
</dbReference>
<evidence type="ECO:0000313" key="3">
    <source>
        <dbReference type="Proteomes" id="UP000232587"/>
    </source>
</evidence>
<dbReference type="GO" id="GO:0016787">
    <property type="term" value="F:hydrolase activity"/>
    <property type="evidence" value="ECO:0007669"/>
    <property type="project" value="UniProtKB-ARBA"/>
</dbReference>
<dbReference type="InterPro" id="IPR002591">
    <property type="entry name" value="Phosphodiest/P_Trfase"/>
</dbReference>
<dbReference type="CDD" id="cd16018">
    <property type="entry name" value="Enpp"/>
    <property type="match status" value="1"/>
</dbReference>
<reference evidence="2 3" key="1">
    <citation type="submission" date="2017-11" db="EMBL/GenBank/DDBJ databases">
        <title>Genomic Encyclopedia of Type Strains, Phase III (KMG-III): the genomes of soil and plant-associated and newly described type strains.</title>
        <authorList>
            <person name="Whitman W."/>
        </authorList>
    </citation>
    <scope>NUCLEOTIDE SEQUENCE [LARGE SCALE GENOMIC DNA]</scope>
    <source>
        <strain evidence="2 3">CGMCC 1.12274</strain>
    </source>
</reference>
<dbReference type="Proteomes" id="UP000232587">
    <property type="component" value="Unassembled WGS sequence"/>
</dbReference>
<dbReference type="SUPFAM" id="SSF53649">
    <property type="entry name" value="Alkaline phosphatase-like"/>
    <property type="match status" value="1"/>
</dbReference>
<organism evidence="2 3">
    <name type="scientific">Novosphingobium kunmingense</name>
    <dbReference type="NCBI Taxonomy" id="1211806"/>
    <lineage>
        <taxon>Bacteria</taxon>
        <taxon>Pseudomonadati</taxon>
        <taxon>Pseudomonadota</taxon>
        <taxon>Alphaproteobacteria</taxon>
        <taxon>Sphingomonadales</taxon>
        <taxon>Sphingomonadaceae</taxon>
        <taxon>Novosphingobium</taxon>
    </lineage>
</organism>
<accession>A0A2N0HJD5</accession>
<dbReference type="PANTHER" id="PTHR10151:SF120">
    <property type="entry name" value="BIS(5'-ADENOSYL)-TRIPHOSPHATASE"/>
    <property type="match status" value="1"/>
</dbReference>
<protein>
    <submittedName>
        <fullName evidence="2">Putative AlkP superfamily pyrophosphatase or phosphodiesterase</fullName>
    </submittedName>
</protein>